<reference evidence="1" key="2">
    <citation type="journal article" date="2015" name="Data Brief">
        <title>Shoot transcriptome of the giant reed, Arundo donax.</title>
        <authorList>
            <person name="Barrero R.A."/>
            <person name="Guerrero F.D."/>
            <person name="Moolhuijzen P."/>
            <person name="Goolsby J.A."/>
            <person name="Tidwell J."/>
            <person name="Bellgard S.E."/>
            <person name="Bellgard M.I."/>
        </authorList>
    </citation>
    <scope>NUCLEOTIDE SEQUENCE</scope>
    <source>
        <tissue evidence="1">Shoot tissue taken approximately 20 cm above the soil surface</tissue>
    </source>
</reference>
<name>A0A0A9FDC6_ARUDO</name>
<dbReference type="EMBL" id="GBRH01191628">
    <property type="protein sequence ID" value="JAE06268.1"/>
    <property type="molecule type" value="Transcribed_RNA"/>
</dbReference>
<proteinExistence type="predicted"/>
<protein>
    <submittedName>
        <fullName evidence="1">Uncharacterized protein</fullName>
    </submittedName>
</protein>
<evidence type="ECO:0000313" key="1">
    <source>
        <dbReference type="EMBL" id="JAE06268.1"/>
    </source>
</evidence>
<sequence>MDGTSCFNFLQVTSALGCSGIVSGKILKVGEFPSKRLQAVKNTFLLQRSCQFQLWCSGFCRKQLHKNGGLYGQGINSFKMVFLY</sequence>
<accession>A0A0A9FDC6</accession>
<reference evidence="1" key="1">
    <citation type="submission" date="2014-09" db="EMBL/GenBank/DDBJ databases">
        <authorList>
            <person name="Magalhaes I.L.F."/>
            <person name="Oliveira U."/>
            <person name="Santos F.R."/>
            <person name="Vidigal T.H.D.A."/>
            <person name="Brescovit A.D."/>
            <person name="Santos A.J."/>
        </authorList>
    </citation>
    <scope>NUCLEOTIDE SEQUENCE</scope>
    <source>
        <tissue evidence="1">Shoot tissue taken approximately 20 cm above the soil surface</tissue>
    </source>
</reference>
<dbReference type="AlphaFoldDB" id="A0A0A9FDC6"/>
<organism evidence="1">
    <name type="scientific">Arundo donax</name>
    <name type="common">Giant reed</name>
    <name type="synonym">Donax arundinaceus</name>
    <dbReference type="NCBI Taxonomy" id="35708"/>
    <lineage>
        <taxon>Eukaryota</taxon>
        <taxon>Viridiplantae</taxon>
        <taxon>Streptophyta</taxon>
        <taxon>Embryophyta</taxon>
        <taxon>Tracheophyta</taxon>
        <taxon>Spermatophyta</taxon>
        <taxon>Magnoliopsida</taxon>
        <taxon>Liliopsida</taxon>
        <taxon>Poales</taxon>
        <taxon>Poaceae</taxon>
        <taxon>PACMAD clade</taxon>
        <taxon>Arundinoideae</taxon>
        <taxon>Arundineae</taxon>
        <taxon>Arundo</taxon>
    </lineage>
</organism>